<reference evidence="2" key="1">
    <citation type="journal article" date="2019" name="Int. J. Syst. Evol. Microbiol.">
        <title>The Global Catalogue of Microorganisms (GCM) 10K type strain sequencing project: providing services to taxonomists for standard genome sequencing and annotation.</title>
        <authorList>
            <consortium name="The Broad Institute Genomics Platform"/>
            <consortium name="The Broad Institute Genome Sequencing Center for Infectious Disease"/>
            <person name="Wu L."/>
            <person name="Ma J."/>
        </authorList>
    </citation>
    <scope>NUCLEOTIDE SEQUENCE [LARGE SCALE GENOMIC DNA]</scope>
    <source>
        <strain evidence="2">JCM 17555</strain>
    </source>
</reference>
<dbReference type="Proteomes" id="UP001501337">
    <property type="component" value="Unassembled WGS sequence"/>
</dbReference>
<dbReference type="EMBL" id="BAABBO010000001">
    <property type="protein sequence ID" value="GAA3952386.1"/>
    <property type="molecule type" value="Genomic_DNA"/>
</dbReference>
<sequence length="350" mass="39988">MSQPPASVAAQLLERHVAHELEHFESSSLLEWFKGESNGLMQWLRQRRLEEIVTAQQVKDIIQRNVVDREISGAGVEIGGEAATHLFTSEAHRQTQLKQIMSTSQFAGFAEKVLELREQRMKGINHIIDLPIYKELISGVIYKAISRYIADTSMMNVRGVSSMLKMGRGVMNRTMPNLESAVEENIKKFINRNIGFLLRESKTFFEESFTDEDLRESAMDLWDIAENKTLGEIQEGMDSIDLSEFVALGYEFWLNFRTTPYFRDSYEMMVDYVFAKYGEGDLGLLFDDFDVTSERIVTELEPILPSLMTALKESGQLEAIVRRRLASFYQSPAALEILSTAPPKKKKQSK</sequence>
<proteinExistence type="predicted"/>
<organism evidence="1 2">
    <name type="scientific">Allohahella marinimesophila</name>
    <dbReference type="NCBI Taxonomy" id="1054972"/>
    <lineage>
        <taxon>Bacteria</taxon>
        <taxon>Pseudomonadati</taxon>
        <taxon>Pseudomonadota</taxon>
        <taxon>Gammaproteobacteria</taxon>
        <taxon>Oceanospirillales</taxon>
        <taxon>Hahellaceae</taxon>
        <taxon>Allohahella</taxon>
    </lineage>
</organism>
<name>A0ABP7NQZ2_9GAMM</name>
<evidence type="ECO:0000313" key="2">
    <source>
        <dbReference type="Proteomes" id="UP001501337"/>
    </source>
</evidence>
<keyword evidence="2" id="KW-1185">Reference proteome</keyword>
<comment type="caution">
    <text evidence="1">The sequence shown here is derived from an EMBL/GenBank/DDBJ whole genome shotgun (WGS) entry which is preliminary data.</text>
</comment>
<evidence type="ECO:0000313" key="1">
    <source>
        <dbReference type="EMBL" id="GAA3952386.1"/>
    </source>
</evidence>
<gene>
    <name evidence="1" type="ORF">GCM10022278_09250</name>
</gene>
<accession>A0ABP7NQZ2</accession>
<dbReference type="RefSeq" id="WP_344803734.1">
    <property type="nucleotide sequence ID" value="NZ_BAABBO010000001.1"/>
</dbReference>
<protein>
    <submittedName>
        <fullName evidence="1">Uncharacterized protein</fullName>
    </submittedName>
</protein>